<evidence type="ECO:0000313" key="2">
    <source>
        <dbReference type="EMBL" id="KAG4416978.1"/>
    </source>
</evidence>
<accession>A0A8H7TDT9</accession>
<comment type="caution">
    <text evidence="2">The sequence shown here is derived from an EMBL/GenBank/DDBJ whole genome shotgun (WGS) entry which is preliminary data.</text>
</comment>
<gene>
    <name evidence="2" type="ORF">IFR04_009868</name>
</gene>
<proteinExistence type="predicted"/>
<dbReference type="AlphaFoldDB" id="A0A8H7TDT9"/>
<name>A0A8H7TDT9_9HELO</name>
<protein>
    <submittedName>
        <fullName evidence="2">Uncharacterized protein</fullName>
    </submittedName>
</protein>
<organism evidence="2 3">
    <name type="scientific">Cadophora malorum</name>
    <dbReference type="NCBI Taxonomy" id="108018"/>
    <lineage>
        <taxon>Eukaryota</taxon>
        <taxon>Fungi</taxon>
        <taxon>Dikarya</taxon>
        <taxon>Ascomycota</taxon>
        <taxon>Pezizomycotina</taxon>
        <taxon>Leotiomycetes</taxon>
        <taxon>Helotiales</taxon>
        <taxon>Ploettnerulaceae</taxon>
        <taxon>Cadophora</taxon>
    </lineage>
</organism>
<dbReference type="OrthoDB" id="3552596at2759"/>
<reference evidence="2" key="1">
    <citation type="submission" date="2021-02" db="EMBL/GenBank/DDBJ databases">
        <title>Genome sequence Cadophora malorum strain M34.</title>
        <authorList>
            <person name="Stefanovic E."/>
            <person name="Vu D."/>
            <person name="Scully C."/>
            <person name="Dijksterhuis J."/>
            <person name="Roader J."/>
            <person name="Houbraken J."/>
        </authorList>
    </citation>
    <scope>NUCLEOTIDE SEQUENCE</scope>
    <source>
        <strain evidence="2">M34</strain>
    </source>
</reference>
<sequence length="371" mass="42854">MSEVPEKRGWKAWGDRGRAVGVRDPEDWKAERPLTFFYRDERLKTLATLAKAYLEGHIEFGDLIAQIPKETNWLNENALAQMQRVRGMKNALLVLGWCPLKDKVIDLDEDPHEACLTEQLVMCIESITRRPVLFVDFFKDCKRASNDYGCDGCDERPTENTIHSLALLVELTVATREYGIKFSGVWGFAKLFPEYIDEAVFAKLPAFQNLPRAYNPYHIGKIWDIHHPRRRALALGILETLSKAVVGFDKFGLYQDMKEWFDTRELKFRLPQLDFPQNSRIADKIDDLFAEVTLEDIRVIKPPPRSPSPAFYDSAARDVAVQASKKRKWEEFEWVPGFEQPEPGVPQWMKDHDAADEARKQLARDMPGHNF</sequence>
<evidence type="ECO:0000256" key="1">
    <source>
        <dbReference type="SAM" id="MobiDB-lite"/>
    </source>
</evidence>
<dbReference type="EMBL" id="JAFJYH010000168">
    <property type="protein sequence ID" value="KAG4416978.1"/>
    <property type="molecule type" value="Genomic_DNA"/>
</dbReference>
<dbReference type="Proteomes" id="UP000664132">
    <property type="component" value="Unassembled WGS sequence"/>
</dbReference>
<keyword evidence="3" id="KW-1185">Reference proteome</keyword>
<feature type="region of interest" description="Disordered" evidence="1">
    <location>
        <begin position="337"/>
        <end position="371"/>
    </location>
</feature>
<evidence type="ECO:0000313" key="3">
    <source>
        <dbReference type="Proteomes" id="UP000664132"/>
    </source>
</evidence>
<feature type="compositionally biased region" description="Basic and acidic residues" evidence="1">
    <location>
        <begin position="349"/>
        <end position="371"/>
    </location>
</feature>